<dbReference type="PANTHER" id="PTHR23407:SF1">
    <property type="entry name" value="5-FORMYLTETRAHYDROFOLATE CYCLO-LIGASE"/>
    <property type="match status" value="1"/>
</dbReference>
<dbReference type="InterPro" id="IPR024185">
    <property type="entry name" value="FTHF_cligase-like_sf"/>
</dbReference>
<keyword evidence="4" id="KW-0479">Metal-binding</keyword>
<evidence type="ECO:0000256" key="4">
    <source>
        <dbReference type="RuleBase" id="RU361279"/>
    </source>
</evidence>
<comment type="catalytic activity">
    <reaction evidence="4">
        <text>(6S)-5-formyl-5,6,7,8-tetrahydrofolate + ATP = (6R)-5,10-methenyltetrahydrofolate + ADP + phosphate</text>
        <dbReference type="Rhea" id="RHEA:10488"/>
        <dbReference type="ChEBI" id="CHEBI:30616"/>
        <dbReference type="ChEBI" id="CHEBI:43474"/>
        <dbReference type="ChEBI" id="CHEBI:57455"/>
        <dbReference type="ChEBI" id="CHEBI:57457"/>
        <dbReference type="ChEBI" id="CHEBI:456216"/>
        <dbReference type="EC" id="6.3.3.2"/>
    </reaction>
</comment>
<dbReference type="RefSeq" id="WP_380432153.1">
    <property type="nucleotide sequence ID" value="NZ_JBHSAC010000061.1"/>
</dbReference>
<keyword evidence="6" id="KW-1185">Reference proteome</keyword>
<comment type="similarity">
    <text evidence="1 4">Belongs to the 5-formyltetrahydrofolate cyclo-ligase family.</text>
</comment>
<organism evidence="5 6">
    <name type="scientific">Streptococcus dentapri</name>
    <dbReference type="NCBI Taxonomy" id="573564"/>
    <lineage>
        <taxon>Bacteria</taxon>
        <taxon>Bacillati</taxon>
        <taxon>Bacillota</taxon>
        <taxon>Bacilli</taxon>
        <taxon>Lactobacillales</taxon>
        <taxon>Streptococcaceae</taxon>
        <taxon>Streptococcus</taxon>
    </lineage>
</organism>
<keyword evidence="3 4" id="KW-0067">ATP-binding</keyword>
<accession>A0ABV8D2R0</accession>
<dbReference type="NCBIfam" id="TIGR02727">
    <property type="entry name" value="MTHFS_bact"/>
    <property type="match status" value="1"/>
</dbReference>
<evidence type="ECO:0000313" key="6">
    <source>
        <dbReference type="Proteomes" id="UP001595901"/>
    </source>
</evidence>
<keyword evidence="2 4" id="KW-0547">Nucleotide-binding</keyword>
<evidence type="ECO:0000256" key="1">
    <source>
        <dbReference type="ARBA" id="ARBA00010638"/>
    </source>
</evidence>
<dbReference type="Pfam" id="PF01812">
    <property type="entry name" value="5-FTHF_cyc-lig"/>
    <property type="match status" value="1"/>
</dbReference>
<keyword evidence="5" id="KW-0436">Ligase</keyword>
<name>A0ABV8D2R0_9STRE</name>
<evidence type="ECO:0000256" key="3">
    <source>
        <dbReference type="ARBA" id="ARBA00022840"/>
    </source>
</evidence>
<sequence length="177" mass="20340">MLKDDLRQKVLADLKSLDSTYKNEADRQMLNQLVSTSIYKEAKYIATYLAFDHEYNTQLLIERAIADGKVILIPKTYPKGRMTFTQYDPNSLEKTSFGLLEPKGEESIDKDLINLIHVPGLVFNSQGYRIGYGGGYYDRYLKDFQGETVSLVYSCQLANFIPDQHDIAVRKMITYDK</sequence>
<dbReference type="EMBL" id="JBHSAC010000061">
    <property type="protein sequence ID" value="MFC3932615.1"/>
    <property type="molecule type" value="Genomic_DNA"/>
</dbReference>
<comment type="cofactor">
    <cofactor evidence="4">
        <name>Mg(2+)</name>
        <dbReference type="ChEBI" id="CHEBI:18420"/>
    </cofactor>
</comment>
<dbReference type="InterPro" id="IPR037171">
    <property type="entry name" value="NagB/RpiA_transferase-like"/>
</dbReference>
<reference evidence="6" key="1">
    <citation type="journal article" date="2019" name="Int. J. Syst. Evol. Microbiol.">
        <title>The Global Catalogue of Microorganisms (GCM) 10K type strain sequencing project: providing services to taxonomists for standard genome sequencing and annotation.</title>
        <authorList>
            <consortium name="The Broad Institute Genomics Platform"/>
            <consortium name="The Broad Institute Genome Sequencing Center for Infectious Disease"/>
            <person name="Wu L."/>
            <person name="Ma J."/>
        </authorList>
    </citation>
    <scope>NUCLEOTIDE SEQUENCE [LARGE SCALE GENOMIC DNA]</scope>
    <source>
        <strain evidence="6">CCUG 58728</strain>
    </source>
</reference>
<dbReference type="InterPro" id="IPR002698">
    <property type="entry name" value="FTHF_cligase"/>
</dbReference>
<keyword evidence="4" id="KW-0460">Magnesium</keyword>
<dbReference type="SUPFAM" id="SSF100950">
    <property type="entry name" value="NagB/RpiA/CoA transferase-like"/>
    <property type="match status" value="1"/>
</dbReference>
<dbReference type="PIRSF" id="PIRSF006806">
    <property type="entry name" value="FTHF_cligase"/>
    <property type="match status" value="1"/>
</dbReference>
<evidence type="ECO:0000313" key="5">
    <source>
        <dbReference type="EMBL" id="MFC3932615.1"/>
    </source>
</evidence>
<dbReference type="Proteomes" id="UP001595901">
    <property type="component" value="Unassembled WGS sequence"/>
</dbReference>
<dbReference type="PANTHER" id="PTHR23407">
    <property type="entry name" value="ATPASE INHIBITOR/5-FORMYLTETRAHYDROFOLATE CYCLO-LIGASE"/>
    <property type="match status" value="1"/>
</dbReference>
<proteinExistence type="inferred from homology"/>
<dbReference type="Gene3D" id="3.40.50.10420">
    <property type="entry name" value="NagB/RpiA/CoA transferase-like"/>
    <property type="match status" value="1"/>
</dbReference>
<dbReference type="GO" id="GO:0030272">
    <property type="term" value="F:5-formyltetrahydrofolate cyclo-ligase activity"/>
    <property type="evidence" value="ECO:0007669"/>
    <property type="project" value="UniProtKB-EC"/>
</dbReference>
<evidence type="ECO:0000256" key="2">
    <source>
        <dbReference type="ARBA" id="ARBA00022741"/>
    </source>
</evidence>
<dbReference type="EC" id="6.3.3.2" evidence="4"/>
<gene>
    <name evidence="5" type="ORF">ACFOSE_07565</name>
</gene>
<comment type="caution">
    <text evidence="5">The sequence shown here is derived from an EMBL/GenBank/DDBJ whole genome shotgun (WGS) entry which is preliminary data.</text>
</comment>
<protein>
    <recommendedName>
        <fullName evidence="4">5-formyltetrahydrofolate cyclo-ligase</fullName>
        <ecNumber evidence="4">6.3.3.2</ecNumber>
    </recommendedName>
</protein>